<dbReference type="RefSeq" id="WP_316426546.1">
    <property type="nucleotide sequence ID" value="NZ_CP130144.1"/>
</dbReference>
<name>A0AA96WR17_LEPBY</name>
<proteinExistence type="predicted"/>
<evidence type="ECO:0000313" key="2">
    <source>
        <dbReference type="EMBL" id="WNZ44461.1"/>
    </source>
</evidence>
<sequence>MFSIQDKPYNDHGAFCSRPTPNDTVASMRIGSVIGAIIGGMLAGMVPASVLKFALEVTLNISAF</sequence>
<dbReference type="EMBL" id="CP130144">
    <property type="protein sequence ID" value="WNZ44461.1"/>
    <property type="molecule type" value="Genomic_DNA"/>
</dbReference>
<gene>
    <name evidence="2" type="ORF">Q2T42_21920</name>
</gene>
<reference evidence="2" key="1">
    <citation type="journal article" date="2023" name="Plants (Basel)">
        <title>Genomic Analysis of Leptolyngbya boryana CZ1 Reveals Efficient Carbon Fixation Modules.</title>
        <authorList>
            <person name="Bai X."/>
            <person name="Wang H."/>
            <person name="Cheng W."/>
            <person name="Wang J."/>
            <person name="Ma M."/>
            <person name="Hu H."/>
            <person name="Song Z."/>
            <person name="Ma H."/>
            <person name="Fan Y."/>
            <person name="Du C."/>
            <person name="Xu J."/>
        </authorList>
    </citation>
    <scope>NUCLEOTIDE SEQUENCE</scope>
    <source>
        <strain evidence="2">CZ1</strain>
    </source>
</reference>
<keyword evidence="1" id="KW-0472">Membrane</keyword>
<reference evidence="2" key="2">
    <citation type="submission" date="2023-07" db="EMBL/GenBank/DDBJ databases">
        <authorList>
            <person name="Bai X.-H."/>
            <person name="Wang H.-H."/>
            <person name="Wang J."/>
            <person name="Ma M.-Y."/>
            <person name="Hu H.-H."/>
            <person name="Song Z.-L."/>
            <person name="Ma H.-G."/>
            <person name="Fan Y."/>
            <person name="Du C.-Y."/>
            <person name="Xu J.-C."/>
        </authorList>
    </citation>
    <scope>NUCLEOTIDE SEQUENCE</scope>
    <source>
        <strain evidence="2">CZ1</strain>
    </source>
</reference>
<dbReference type="AlphaFoldDB" id="A0AA96WR17"/>
<protein>
    <submittedName>
        <fullName evidence="2">Uncharacterized protein</fullName>
    </submittedName>
</protein>
<evidence type="ECO:0000256" key="1">
    <source>
        <dbReference type="SAM" id="Phobius"/>
    </source>
</evidence>
<organism evidence="2">
    <name type="scientific">Leptolyngbya boryana CZ1</name>
    <dbReference type="NCBI Taxonomy" id="3060204"/>
    <lineage>
        <taxon>Bacteria</taxon>
        <taxon>Bacillati</taxon>
        <taxon>Cyanobacteriota</taxon>
        <taxon>Cyanophyceae</taxon>
        <taxon>Leptolyngbyales</taxon>
        <taxon>Leptolyngbyaceae</taxon>
        <taxon>Leptolyngbya group</taxon>
        <taxon>Leptolyngbya</taxon>
    </lineage>
</organism>
<feature type="transmembrane region" description="Helical" evidence="1">
    <location>
        <begin position="30"/>
        <end position="55"/>
    </location>
</feature>
<accession>A0AA96WR17</accession>
<keyword evidence="1" id="KW-1133">Transmembrane helix</keyword>
<keyword evidence="1" id="KW-0812">Transmembrane</keyword>